<evidence type="ECO:0000256" key="9">
    <source>
        <dbReference type="ARBA" id="ARBA00043932"/>
    </source>
</evidence>
<evidence type="ECO:0000256" key="6">
    <source>
        <dbReference type="ARBA" id="ARBA00022801"/>
    </source>
</evidence>
<feature type="active site" description="Nucleophile" evidence="11">
    <location>
        <position position="280"/>
    </location>
</feature>
<evidence type="ECO:0000256" key="4">
    <source>
        <dbReference type="ARBA" id="ARBA00022723"/>
    </source>
</evidence>
<dbReference type="PANTHER" id="PTHR21327:SF18">
    <property type="entry name" value="3,4-DIHYDROXY-2-BUTANONE 4-PHOSPHATE SYNTHASE"/>
    <property type="match status" value="1"/>
</dbReference>
<dbReference type="EC" id="3.5.4.25" evidence="11"/>
<dbReference type="NCBIfam" id="NF001591">
    <property type="entry name" value="PRK00393.1"/>
    <property type="match status" value="1"/>
</dbReference>
<keyword evidence="14" id="KW-1185">Reference proteome</keyword>
<dbReference type="SUPFAM" id="SSF142695">
    <property type="entry name" value="RibA-like"/>
    <property type="match status" value="1"/>
</dbReference>
<keyword evidence="6 11" id="KW-0378">Hydrolase</keyword>
<dbReference type="CDD" id="cd00641">
    <property type="entry name" value="GTP_cyclohydro2"/>
    <property type="match status" value="1"/>
</dbReference>
<dbReference type="UniPathway" id="UPA00275">
    <property type="reaction ID" value="UER00400"/>
</dbReference>
<dbReference type="Gene3D" id="3.40.50.10990">
    <property type="entry name" value="GTP cyclohydrolase II"/>
    <property type="match status" value="1"/>
</dbReference>
<comment type="pathway">
    <text evidence="1 11">Cofactor biosynthesis; riboflavin biosynthesis; 5-amino-6-(D-ribitylamino)uracil from GTP: step 1/4.</text>
</comment>
<comment type="similarity">
    <text evidence="2">In the N-terminal section; belongs to the DHBP synthase family.</text>
</comment>
<accession>A0A1Y5RLA8</accession>
<keyword evidence="3 11" id="KW-0686">Riboflavin biosynthesis</keyword>
<feature type="binding site" evidence="11">
    <location>
        <position position="266"/>
    </location>
    <ligand>
        <name>GTP</name>
        <dbReference type="ChEBI" id="CHEBI:37565"/>
    </ligand>
</feature>
<dbReference type="GO" id="GO:0008686">
    <property type="term" value="F:3,4-dihydroxy-2-butanone-4-phosphate synthase activity"/>
    <property type="evidence" value="ECO:0007669"/>
    <property type="project" value="TreeGrafter"/>
</dbReference>
<dbReference type="GO" id="GO:0008270">
    <property type="term" value="F:zinc ion binding"/>
    <property type="evidence" value="ECO:0007669"/>
    <property type="project" value="UniProtKB-UniRule"/>
</dbReference>
<feature type="binding site" evidence="11">
    <location>
        <position position="218"/>
    </location>
    <ligand>
        <name>Zn(2+)</name>
        <dbReference type="ChEBI" id="CHEBI:29105"/>
        <note>catalytic</note>
    </ligand>
</feature>
<keyword evidence="5 11" id="KW-0547">Nucleotide-binding</keyword>
<dbReference type="InParanoid" id="A0A1Y5RLA8"/>
<feature type="binding site" evidence="11">
    <location>
        <position position="301"/>
    </location>
    <ligand>
        <name>GTP</name>
        <dbReference type="ChEBI" id="CHEBI:37565"/>
    </ligand>
</feature>
<feature type="binding site" evidence="11">
    <location>
        <position position="221"/>
    </location>
    <ligand>
        <name>GTP</name>
        <dbReference type="ChEBI" id="CHEBI:37565"/>
    </ligand>
</feature>
<evidence type="ECO:0000313" key="14">
    <source>
        <dbReference type="Proteomes" id="UP000193200"/>
    </source>
</evidence>
<proteinExistence type="inferred from homology"/>
<comment type="function">
    <text evidence="9 11">Catalyzes the conversion of GTP to 2,5-diamino-6-ribosylamino-4(3H)-pyrimidinone 5'-phosphate (DARP), formate and pyrophosphate.</text>
</comment>
<dbReference type="EMBL" id="FWFR01000001">
    <property type="protein sequence ID" value="SLN20202.1"/>
    <property type="molecule type" value="Genomic_DNA"/>
</dbReference>
<dbReference type="GO" id="GO:0003935">
    <property type="term" value="F:GTP cyclohydrolase II activity"/>
    <property type="evidence" value="ECO:0007669"/>
    <property type="project" value="UniProtKB-UniRule"/>
</dbReference>
<dbReference type="AlphaFoldDB" id="A0A1Y5RLA8"/>
<evidence type="ECO:0000256" key="1">
    <source>
        <dbReference type="ARBA" id="ARBA00004853"/>
    </source>
</evidence>
<feature type="binding site" evidence="11">
    <location>
        <position position="205"/>
    </location>
    <ligand>
        <name>Zn(2+)</name>
        <dbReference type="ChEBI" id="CHEBI:29105"/>
        <note>catalytic</note>
    </ligand>
</feature>
<keyword evidence="7 11" id="KW-0862">Zinc</keyword>
<dbReference type="GO" id="GO:0005829">
    <property type="term" value="C:cytosol"/>
    <property type="evidence" value="ECO:0007669"/>
    <property type="project" value="TreeGrafter"/>
</dbReference>
<feature type="binding site" evidence="11">
    <location>
        <position position="306"/>
    </location>
    <ligand>
        <name>GTP</name>
        <dbReference type="ChEBI" id="CHEBI:37565"/>
    </ligand>
</feature>
<evidence type="ECO:0000256" key="3">
    <source>
        <dbReference type="ARBA" id="ARBA00022619"/>
    </source>
</evidence>
<evidence type="ECO:0000256" key="5">
    <source>
        <dbReference type="ARBA" id="ARBA00022741"/>
    </source>
</evidence>
<comment type="cofactor">
    <cofactor evidence="11">
        <name>Zn(2+)</name>
        <dbReference type="ChEBI" id="CHEBI:29105"/>
    </cofactor>
    <text evidence="11">Binds 1 zinc ion per subunit.</text>
</comment>
<dbReference type="InterPro" id="IPR032677">
    <property type="entry name" value="GTP_cyclohydro_II"/>
</dbReference>
<dbReference type="InterPro" id="IPR036144">
    <property type="entry name" value="RibA-like_sf"/>
</dbReference>
<sequence length="346" mass="37851">MPVIVRGPDGDWLARAAELLDDRGIERFAEWVGETPKLALTEHRAAILHVRPTGDRAILLPLRRWMDAGMLRQLADPAFDLASPGRGPLDRVMAPAPAAVHGAIKLCKLGRLLPAALVAPIPGDPATLAAKEDLLTVDVRDIEGYEDTTAALLEPVARAHVPLADIENCRIQAFRPTDGGIEHLALLIGDPKPHEPVLVRLHSECFTGDLLGSLKCDCGEQLRGAIRIIQADPKGGILLYLAQEGRGIGLVNKLRAYRLQEQGFDTVDANERLGFDADERLFRPAAEMLKRLGFTAIRLLTNNPEKIEGLARHGITVTDRVAHAFPANSHNEDYLATKRKRSGHYL</sequence>
<evidence type="ECO:0000256" key="7">
    <source>
        <dbReference type="ARBA" id="ARBA00022833"/>
    </source>
</evidence>
<feature type="binding site" evidence="11">
    <location>
        <begin position="244"/>
        <end position="246"/>
    </location>
    <ligand>
        <name>GTP</name>
        <dbReference type="ChEBI" id="CHEBI:37565"/>
    </ligand>
</feature>
<evidence type="ECO:0000256" key="11">
    <source>
        <dbReference type="HAMAP-Rule" id="MF_00179"/>
    </source>
</evidence>
<evidence type="ECO:0000256" key="10">
    <source>
        <dbReference type="ARBA" id="ARBA00049295"/>
    </source>
</evidence>
<name>A0A1Y5RLA8_9PROT</name>
<feature type="active site" description="Proton acceptor" evidence="11">
    <location>
        <position position="278"/>
    </location>
</feature>
<evidence type="ECO:0000256" key="8">
    <source>
        <dbReference type="ARBA" id="ARBA00023134"/>
    </source>
</evidence>
<dbReference type="GO" id="GO:0009231">
    <property type="term" value="P:riboflavin biosynthetic process"/>
    <property type="evidence" value="ECO:0007669"/>
    <property type="project" value="UniProtKB-UniRule"/>
</dbReference>
<gene>
    <name evidence="11 13" type="primary">ribA</name>
    <name evidence="13" type="ORF">OCH7691_00483</name>
</gene>
<feature type="domain" description="GTP cyclohydrolase II" evidence="12">
    <location>
        <begin position="157"/>
        <end position="321"/>
    </location>
</feature>
<dbReference type="GO" id="GO:0005525">
    <property type="term" value="F:GTP binding"/>
    <property type="evidence" value="ECO:0007669"/>
    <property type="project" value="UniProtKB-KW"/>
</dbReference>
<keyword evidence="4 11" id="KW-0479">Metal-binding</keyword>
<dbReference type="NCBIfam" id="TIGR00505">
    <property type="entry name" value="ribA"/>
    <property type="match status" value="1"/>
</dbReference>
<dbReference type="HAMAP" id="MF_00179">
    <property type="entry name" value="RibA"/>
    <property type="match status" value="1"/>
</dbReference>
<comment type="similarity">
    <text evidence="11">Belongs to the GTP cyclohydrolase II family.</text>
</comment>
<comment type="catalytic activity">
    <reaction evidence="10 11">
        <text>GTP + 4 H2O = 2,5-diamino-6-hydroxy-4-(5-phosphoribosylamino)-pyrimidine + formate + 2 phosphate + 3 H(+)</text>
        <dbReference type="Rhea" id="RHEA:23704"/>
        <dbReference type="ChEBI" id="CHEBI:15377"/>
        <dbReference type="ChEBI" id="CHEBI:15378"/>
        <dbReference type="ChEBI" id="CHEBI:15740"/>
        <dbReference type="ChEBI" id="CHEBI:37565"/>
        <dbReference type="ChEBI" id="CHEBI:43474"/>
        <dbReference type="ChEBI" id="CHEBI:58614"/>
        <dbReference type="EC" id="3.5.4.25"/>
    </reaction>
</comment>
<organism evidence="13 14">
    <name type="scientific">Oceanibacterium hippocampi</name>
    <dbReference type="NCBI Taxonomy" id="745714"/>
    <lineage>
        <taxon>Bacteria</taxon>
        <taxon>Pseudomonadati</taxon>
        <taxon>Pseudomonadota</taxon>
        <taxon>Alphaproteobacteria</taxon>
        <taxon>Sneathiellales</taxon>
        <taxon>Sneathiellaceae</taxon>
        <taxon>Oceanibacterium</taxon>
    </lineage>
</organism>
<dbReference type="Proteomes" id="UP000193200">
    <property type="component" value="Unassembled WGS sequence"/>
</dbReference>
<protein>
    <recommendedName>
        <fullName evidence="11">GTP cyclohydrolase-2</fullName>
        <ecNumber evidence="11">3.5.4.25</ecNumber>
    </recommendedName>
    <alternativeName>
        <fullName evidence="11">GTP cyclohydrolase II</fullName>
    </alternativeName>
</protein>
<evidence type="ECO:0000256" key="2">
    <source>
        <dbReference type="ARBA" id="ARBA00005520"/>
    </source>
</evidence>
<dbReference type="InterPro" id="IPR000926">
    <property type="entry name" value="RibA"/>
</dbReference>
<reference evidence="13 14" key="1">
    <citation type="submission" date="2017-03" db="EMBL/GenBank/DDBJ databases">
        <authorList>
            <person name="Afonso C.L."/>
            <person name="Miller P.J."/>
            <person name="Scott M.A."/>
            <person name="Spackman E."/>
            <person name="Goraichik I."/>
            <person name="Dimitrov K.M."/>
            <person name="Suarez D.L."/>
            <person name="Swayne D.E."/>
        </authorList>
    </citation>
    <scope>NUCLEOTIDE SEQUENCE [LARGE SCALE GENOMIC DNA]</scope>
    <source>
        <strain evidence="13 14">CECT 7691</strain>
    </source>
</reference>
<evidence type="ECO:0000313" key="13">
    <source>
        <dbReference type="EMBL" id="SLN20202.1"/>
    </source>
</evidence>
<dbReference type="FunFam" id="3.40.50.10990:FF:000001">
    <property type="entry name" value="Riboflavin biosynthesis protein RibBA"/>
    <property type="match status" value="1"/>
</dbReference>
<evidence type="ECO:0000259" key="12">
    <source>
        <dbReference type="Pfam" id="PF00925"/>
    </source>
</evidence>
<feature type="binding site" evidence="11">
    <location>
        <begin position="200"/>
        <end position="204"/>
    </location>
    <ligand>
        <name>GTP</name>
        <dbReference type="ChEBI" id="CHEBI:37565"/>
    </ligand>
</feature>
<keyword evidence="8 11" id="KW-0342">GTP-binding</keyword>
<dbReference type="Pfam" id="PF00925">
    <property type="entry name" value="GTP_cyclohydro2"/>
    <property type="match status" value="1"/>
</dbReference>
<dbReference type="PANTHER" id="PTHR21327">
    <property type="entry name" value="GTP CYCLOHYDROLASE II-RELATED"/>
    <property type="match status" value="1"/>
</dbReference>
<feature type="binding site" evidence="11">
    <location>
        <position position="216"/>
    </location>
    <ligand>
        <name>Zn(2+)</name>
        <dbReference type="ChEBI" id="CHEBI:29105"/>
        <note>catalytic</note>
    </ligand>
</feature>